<dbReference type="RefSeq" id="WP_192591748.1">
    <property type="nucleotide sequence ID" value="NZ_JADBEE010000001.1"/>
</dbReference>
<dbReference type="PANTHER" id="PTHR33452">
    <property type="entry name" value="OXIDOREDUCTASE CATD-RELATED"/>
    <property type="match status" value="1"/>
</dbReference>
<comment type="caution">
    <text evidence="8">The sequence shown here is derived from an EMBL/GenBank/DDBJ whole genome shotgun (WGS) entry which is preliminary data.</text>
</comment>
<dbReference type="PANTHER" id="PTHR33452:SF1">
    <property type="entry name" value="INNER MEMBRANE PROTEIN YPHA-RELATED"/>
    <property type="match status" value="1"/>
</dbReference>
<feature type="transmembrane region" description="Helical" evidence="7">
    <location>
        <begin position="147"/>
        <end position="168"/>
    </location>
</feature>
<keyword evidence="3" id="KW-1003">Cell membrane</keyword>
<evidence type="ECO:0000256" key="6">
    <source>
        <dbReference type="ARBA" id="ARBA00023136"/>
    </source>
</evidence>
<evidence type="ECO:0000256" key="2">
    <source>
        <dbReference type="ARBA" id="ARBA00006679"/>
    </source>
</evidence>
<keyword evidence="6 7" id="KW-0472">Membrane</keyword>
<dbReference type="Pfam" id="PF07681">
    <property type="entry name" value="DoxX"/>
    <property type="match status" value="1"/>
</dbReference>
<feature type="transmembrane region" description="Helical" evidence="7">
    <location>
        <begin position="60"/>
        <end position="85"/>
    </location>
</feature>
<evidence type="ECO:0000256" key="7">
    <source>
        <dbReference type="SAM" id="Phobius"/>
    </source>
</evidence>
<protein>
    <submittedName>
        <fullName evidence="8">Oxidoreductase</fullName>
    </submittedName>
</protein>
<evidence type="ECO:0000256" key="5">
    <source>
        <dbReference type="ARBA" id="ARBA00022989"/>
    </source>
</evidence>
<gene>
    <name evidence="8" type="ORF">H4W26_001834</name>
</gene>
<dbReference type="EMBL" id="JADBEE010000001">
    <property type="protein sequence ID" value="MBE1515079.1"/>
    <property type="molecule type" value="Genomic_DNA"/>
</dbReference>
<dbReference type="InterPro" id="IPR032808">
    <property type="entry name" value="DoxX"/>
</dbReference>
<evidence type="ECO:0000313" key="9">
    <source>
        <dbReference type="Proteomes" id="UP000636579"/>
    </source>
</evidence>
<evidence type="ECO:0000313" key="8">
    <source>
        <dbReference type="EMBL" id="MBE1515079.1"/>
    </source>
</evidence>
<comment type="subcellular location">
    <subcellularLocation>
        <location evidence="1">Cell membrane</location>
        <topology evidence="1">Multi-pass membrane protein</topology>
    </subcellularLocation>
</comment>
<reference evidence="8 9" key="1">
    <citation type="submission" date="2020-10" db="EMBL/GenBank/DDBJ databases">
        <title>Sequencing the genomes of 1000 actinobacteria strains.</title>
        <authorList>
            <person name="Klenk H.-P."/>
        </authorList>
    </citation>
    <scope>NUCLEOTIDE SEQUENCE [LARGE SCALE GENOMIC DNA]</scope>
    <source>
        <strain evidence="8 9">DSM 15474</strain>
    </source>
</reference>
<evidence type="ECO:0000256" key="3">
    <source>
        <dbReference type="ARBA" id="ARBA00022475"/>
    </source>
</evidence>
<keyword evidence="5 7" id="KW-1133">Transmembrane helix</keyword>
<dbReference type="InterPro" id="IPR051907">
    <property type="entry name" value="DoxX-like_oxidoreductase"/>
</dbReference>
<evidence type="ECO:0000256" key="1">
    <source>
        <dbReference type="ARBA" id="ARBA00004651"/>
    </source>
</evidence>
<proteinExistence type="inferred from homology"/>
<accession>A0ABR9J7V4</accession>
<comment type="similarity">
    <text evidence="2">Belongs to the DoxX family.</text>
</comment>
<feature type="transmembrane region" description="Helical" evidence="7">
    <location>
        <begin position="106"/>
        <end position="127"/>
    </location>
</feature>
<name>A0ABR9J7V4_9MICC</name>
<sequence length="174" mass="17557">MDTGLLLLRLILALILFTHATQKLAGWFGGNGLSRQAEIFASLGLRPGRVMVLAAGVSELLAAIGLLLGLLTPLAALLAAGTMAVAGATMQLNSGKFWNIAGGGEYPYVLAAAAAVLGFTGAGALSLDALLAEPGSVLETVFYQPALWVGAAVLLGAVLAVIPFASVVKKSSTP</sequence>
<evidence type="ECO:0000256" key="4">
    <source>
        <dbReference type="ARBA" id="ARBA00022692"/>
    </source>
</evidence>
<dbReference type="Proteomes" id="UP000636579">
    <property type="component" value="Unassembled WGS sequence"/>
</dbReference>
<keyword evidence="4 7" id="KW-0812">Transmembrane</keyword>
<keyword evidence="9" id="KW-1185">Reference proteome</keyword>
<organism evidence="8 9">
    <name type="scientific">Nesterenkonia halotolerans</name>
    <dbReference type="NCBI Taxonomy" id="225325"/>
    <lineage>
        <taxon>Bacteria</taxon>
        <taxon>Bacillati</taxon>
        <taxon>Actinomycetota</taxon>
        <taxon>Actinomycetes</taxon>
        <taxon>Micrococcales</taxon>
        <taxon>Micrococcaceae</taxon>
        <taxon>Nesterenkonia</taxon>
    </lineage>
</organism>